<dbReference type="Proteomes" id="UP000029646">
    <property type="component" value="Unassembled WGS sequence"/>
</dbReference>
<accession>A0A090WSL6</accession>
<dbReference type="InterPro" id="IPR003703">
    <property type="entry name" value="Acyl_CoA_thio"/>
</dbReference>
<dbReference type="GO" id="GO:0009062">
    <property type="term" value="P:fatty acid catabolic process"/>
    <property type="evidence" value="ECO:0007669"/>
    <property type="project" value="TreeGrafter"/>
</dbReference>
<reference evidence="2 3" key="1">
    <citation type="journal article" date="2014" name="Genome Announc.">
        <title>Draft Genome Sequence of Marine Flavobacterium Jejuia pallidilutea Strain 11shimoA1 and Pigmentation Mutants.</title>
        <authorList>
            <person name="Takatani N."/>
            <person name="Nakanishi M."/>
            <person name="Meirelles P."/>
            <person name="Mino S."/>
            <person name="Suda W."/>
            <person name="Oshima K."/>
            <person name="Hattori M."/>
            <person name="Ohkuma M."/>
            <person name="Hosokawa M."/>
            <person name="Miyashita K."/>
            <person name="Thompson F.L."/>
            <person name="Niwa A."/>
            <person name="Sawabe T."/>
            <person name="Sawabe T."/>
        </authorList>
    </citation>
    <scope>NUCLEOTIDE SEQUENCE [LARGE SCALE GENOMIC DNA]</scope>
    <source>
        <strain evidence="3">JCM19302</strain>
    </source>
</reference>
<dbReference type="InterPro" id="IPR025652">
    <property type="entry name" value="TesB_C"/>
</dbReference>
<dbReference type="CDD" id="cd03444">
    <property type="entry name" value="Thioesterase_II_repeat1"/>
    <property type="match status" value="1"/>
</dbReference>
<evidence type="ECO:0000313" key="3">
    <source>
        <dbReference type="Proteomes" id="UP000029646"/>
    </source>
</evidence>
<dbReference type="GO" id="GO:0047617">
    <property type="term" value="F:fatty acyl-CoA hydrolase activity"/>
    <property type="evidence" value="ECO:0007669"/>
    <property type="project" value="InterPro"/>
</dbReference>
<dbReference type="GO" id="GO:0006637">
    <property type="term" value="P:acyl-CoA metabolic process"/>
    <property type="evidence" value="ECO:0007669"/>
    <property type="project" value="InterPro"/>
</dbReference>
<dbReference type="InterPro" id="IPR029069">
    <property type="entry name" value="HotDog_dom_sf"/>
</dbReference>
<comment type="caution">
    <text evidence="2">The sequence shown here is derived from an EMBL/GenBank/DDBJ whole genome shotgun (WGS) entry which is preliminary data.</text>
</comment>
<proteinExistence type="predicted"/>
<dbReference type="Pfam" id="PF02551">
    <property type="entry name" value="Acyl_CoA_thio"/>
    <property type="match status" value="1"/>
</dbReference>
<protein>
    <submittedName>
        <fullName evidence="2">Acyl-CoA thioesterase II</fullName>
    </submittedName>
</protein>
<feature type="domain" description="Acyl-CoA thioesterase 2 C-terminal" evidence="1">
    <location>
        <begin position="1"/>
        <end position="49"/>
    </location>
</feature>
<name>A0A090WSL6_9FLAO</name>
<organism evidence="2 3">
    <name type="scientific">Jejuia pallidilutea</name>
    <dbReference type="NCBI Taxonomy" id="504487"/>
    <lineage>
        <taxon>Bacteria</taxon>
        <taxon>Pseudomonadati</taxon>
        <taxon>Bacteroidota</taxon>
        <taxon>Flavobacteriia</taxon>
        <taxon>Flavobacteriales</taxon>
        <taxon>Flavobacteriaceae</taxon>
        <taxon>Jejuia</taxon>
    </lineage>
</organism>
<dbReference type="PANTHER" id="PTHR11066:SF34">
    <property type="entry name" value="ACYL-COENZYME A THIOESTERASE 8"/>
    <property type="match status" value="1"/>
</dbReference>
<dbReference type="EMBL" id="BBNS01000005">
    <property type="protein sequence ID" value="GAL70402.1"/>
    <property type="molecule type" value="Genomic_DNA"/>
</dbReference>
<sequence>MWYFRDFDFSDWLLYAMESPSTSGARGFARGNIFTREGVLVATVAQEGLIRPIKK</sequence>
<dbReference type="AlphaFoldDB" id="A0A090WSL6"/>
<gene>
    <name evidence="2" type="ORF">JCM19302_3524</name>
</gene>
<evidence type="ECO:0000313" key="2">
    <source>
        <dbReference type="EMBL" id="GAL70402.1"/>
    </source>
</evidence>
<dbReference type="SUPFAM" id="SSF54637">
    <property type="entry name" value="Thioesterase/thiol ester dehydrase-isomerase"/>
    <property type="match status" value="1"/>
</dbReference>
<dbReference type="PANTHER" id="PTHR11066">
    <property type="entry name" value="ACYL-COA THIOESTERASE"/>
    <property type="match status" value="1"/>
</dbReference>
<dbReference type="Gene3D" id="3.10.129.10">
    <property type="entry name" value="Hotdog Thioesterase"/>
    <property type="match status" value="1"/>
</dbReference>
<dbReference type="RefSeq" id="WP_369385187.1">
    <property type="nucleotide sequence ID" value="NZ_BBNS01000005.1"/>
</dbReference>
<evidence type="ECO:0000259" key="1">
    <source>
        <dbReference type="Pfam" id="PF02551"/>
    </source>
</evidence>